<gene>
    <name evidence="3" type="ORF">FEF34_02050</name>
</gene>
<organism evidence="3 4">
    <name type="scientific">Streptomyces marianii</name>
    <dbReference type="NCBI Taxonomy" id="1817406"/>
    <lineage>
        <taxon>Bacteria</taxon>
        <taxon>Bacillati</taxon>
        <taxon>Actinomycetota</taxon>
        <taxon>Actinomycetes</taxon>
        <taxon>Kitasatosporales</taxon>
        <taxon>Streptomycetaceae</taxon>
        <taxon>Streptomyces</taxon>
    </lineage>
</organism>
<dbReference type="Proteomes" id="UP000305921">
    <property type="component" value="Unassembled WGS sequence"/>
</dbReference>
<dbReference type="Gene3D" id="1.10.10.10">
    <property type="entry name" value="Winged helix-like DNA-binding domain superfamily/Winged helix DNA-binding domain"/>
    <property type="match status" value="1"/>
</dbReference>
<feature type="region of interest" description="Disordered" evidence="1">
    <location>
        <begin position="1"/>
        <end position="54"/>
    </location>
</feature>
<dbReference type="GO" id="GO:0003677">
    <property type="term" value="F:DNA binding"/>
    <property type="evidence" value="ECO:0007669"/>
    <property type="project" value="InterPro"/>
</dbReference>
<dbReference type="PROSITE" id="PS50043">
    <property type="entry name" value="HTH_LUXR_2"/>
    <property type="match status" value="1"/>
</dbReference>
<dbReference type="InterPro" id="IPR036388">
    <property type="entry name" value="WH-like_DNA-bd_sf"/>
</dbReference>
<evidence type="ECO:0000313" key="3">
    <source>
        <dbReference type="EMBL" id="TLQ42178.1"/>
    </source>
</evidence>
<dbReference type="InterPro" id="IPR000792">
    <property type="entry name" value="Tscrpt_reg_LuxR_C"/>
</dbReference>
<sequence>MGFPSNGSASRQAGRPAESQPARRASGTDGEAPGGRSRRCERRRASRGFGKPTCAGRSVAVEAGAEAMVCGLRRRRESNNYPSCPAPRPRRPTLLDPRVRVGRVPPRRPADTPSTPRASLVVSRTAVAGCGKTGKRIRMAVYGMQERDPVAPGGAVWPFVGREAHRKALLDALDDPTVRGLVVEGPSGVGKSRLAEECYADALRAGHRGGRALATAHAREIPLGALAHLTAAEAVPCDPVSAYRSVRAALGSGPGRYLLFVDDLHLLDATSMFVIGRLLDAGDAFLLATFQDGVPRNCSVSVRERIGTLVRVELGDLDSAGTRTVLEHVLSGTVGEQTVRYLYGASGGNLLYLYELVCGALARGRLTHDGELWRATSPEEFGTPRLDRLVEDRLAVAGPTGRTALDLLALAEPVGVSELRALAGADVLERLEASNAIRVHEDGRRLKATLAHPVYGQVLRSRMGALRRRRLLREHAEWVRGRGLRRRGDVLRIAVWEAAVDIAEPGLLTHAAGLARRCHDYQQVIAFLTSLSEDQHSAATRHMLAESHFQLGDWRQAEATLKRLACSAPRGETATATRTRMLNLFWAGKPITEVLRIGRQARAHLVDPAERTVLRDVAGALIAVAGHPVAGLALTDHSPTGSGSPTMVLSMRVLALTAVGRAAQGLDTADHCERSLLSADQSALSVHRHAMDVLRVYALVELGRLEEAEALAGQVTAAAGASTPLTTTWLAFHRGRCAWAAGRAAEARRYFAEAVACSESAGHTKVLGLAYSGIAAAAAALGDEPAAARAAARAAEHPPGGLLAGEDQLGEAWLLALRGHMTAARQVLRRAVRTAHAAGQTASRTLLLTDLARFGLADEAARELGELSPQMEGAFAPARAEFAAAVAAEDADRLLSVSATLSRLGAHALAVESASQAAAVLRNDQRHRAAADADRLAQTAATRVQGTLPGAHRQGQSLFGLPLTERESEIALLAARRLSSNEIADELFLSRRTVDNTLQKVYRKLGVSSRRSLVEAFRAQEAWSGPDPA</sequence>
<dbReference type="SUPFAM" id="SSF52540">
    <property type="entry name" value="P-loop containing nucleoside triphosphate hydrolases"/>
    <property type="match status" value="1"/>
</dbReference>
<protein>
    <submittedName>
        <fullName evidence="3">Helix-turn-helix transcriptional regulator</fullName>
    </submittedName>
</protein>
<feature type="compositionally biased region" description="Polar residues" evidence="1">
    <location>
        <begin position="1"/>
        <end position="11"/>
    </location>
</feature>
<dbReference type="AlphaFoldDB" id="A0A5R9DX48"/>
<dbReference type="InterPro" id="IPR041664">
    <property type="entry name" value="AAA_16"/>
</dbReference>
<feature type="compositionally biased region" description="Basic residues" evidence="1">
    <location>
        <begin position="36"/>
        <end position="46"/>
    </location>
</feature>
<dbReference type="Gene3D" id="1.25.40.10">
    <property type="entry name" value="Tetratricopeptide repeat domain"/>
    <property type="match status" value="1"/>
</dbReference>
<dbReference type="SMART" id="SM00421">
    <property type="entry name" value="HTH_LUXR"/>
    <property type="match status" value="1"/>
</dbReference>
<dbReference type="EMBL" id="VAWE01000001">
    <property type="protein sequence ID" value="TLQ42178.1"/>
    <property type="molecule type" value="Genomic_DNA"/>
</dbReference>
<name>A0A5R9DX48_9ACTN</name>
<dbReference type="SUPFAM" id="SSF46894">
    <property type="entry name" value="C-terminal effector domain of the bipartite response regulators"/>
    <property type="match status" value="1"/>
</dbReference>
<dbReference type="CDD" id="cd06170">
    <property type="entry name" value="LuxR_C_like"/>
    <property type="match status" value="1"/>
</dbReference>
<proteinExistence type="predicted"/>
<dbReference type="Pfam" id="PF00196">
    <property type="entry name" value="GerE"/>
    <property type="match status" value="1"/>
</dbReference>
<keyword evidence="4" id="KW-1185">Reference proteome</keyword>
<dbReference type="Pfam" id="PF13191">
    <property type="entry name" value="AAA_16"/>
    <property type="match status" value="1"/>
</dbReference>
<evidence type="ECO:0000313" key="4">
    <source>
        <dbReference type="Proteomes" id="UP000305921"/>
    </source>
</evidence>
<dbReference type="InterPro" id="IPR016032">
    <property type="entry name" value="Sig_transdc_resp-reg_C-effctor"/>
</dbReference>
<dbReference type="OrthoDB" id="3197423at2"/>
<feature type="domain" description="HTH luxR-type" evidence="2">
    <location>
        <begin position="957"/>
        <end position="1021"/>
    </location>
</feature>
<dbReference type="Pfam" id="PF14559">
    <property type="entry name" value="TPR_19"/>
    <property type="match status" value="1"/>
</dbReference>
<dbReference type="InterPro" id="IPR027417">
    <property type="entry name" value="P-loop_NTPase"/>
</dbReference>
<accession>A0A5R9DX48</accession>
<dbReference type="SUPFAM" id="SSF48452">
    <property type="entry name" value="TPR-like"/>
    <property type="match status" value="2"/>
</dbReference>
<comment type="caution">
    <text evidence="3">The sequence shown here is derived from an EMBL/GenBank/DDBJ whole genome shotgun (WGS) entry which is preliminary data.</text>
</comment>
<evidence type="ECO:0000259" key="2">
    <source>
        <dbReference type="PROSITE" id="PS50043"/>
    </source>
</evidence>
<dbReference type="InterPro" id="IPR011990">
    <property type="entry name" value="TPR-like_helical_dom_sf"/>
</dbReference>
<evidence type="ECO:0000256" key="1">
    <source>
        <dbReference type="SAM" id="MobiDB-lite"/>
    </source>
</evidence>
<reference evidence="3 4" key="1">
    <citation type="submission" date="2019-05" db="EMBL/GenBank/DDBJ databases">
        <title>Streptomyces marianii sp. nov., a novel marine actinomycete from southern coast of India.</title>
        <authorList>
            <person name="Iniyan A.M."/>
            <person name="Wink J."/>
            <person name="Ramprasad E."/>
            <person name="Ramana C.V."/>
            <person name="Bunk B."/>
            <person name="Sproer C."/>
            <person name="Joseph F.-J.R.S."/>
            <person name="Vincent S.G.P."/>
        </authorList>
    </citation>
    <scope>NUCLEOTIDE SEQUENCE [LARGE SCALE GENOMIC DNA]</scope>
    <source>
        <strain evidence="3 4">ICN19</strain>
    </source>
</reference>
<dbReference type="Gene3D" id="3.40.50.300">
    <property type="entry name" value="P-loop containing nucleotide triphosphate hydrolases"/>
    <property type="match status" value="1"/>
</dbReference>
<dbReference type="GO" id="GO:0006355">
    <property type="term" value="P:regulation of DNA-templated transcription"/>
    <property type="evidence" value="ECO:0007669"/>
    <property type="project" value="InterPro"/>
</dbReference>